<name>B8GRE1_THISH</name>
<dbReference type="HOGENOM" id="CLU_064886_2_0_6"/>
<evidence type="ECO:0000256" key="7">
    <source>
        <dbReference type="SAM" id="MobiDB-lite"/>
    </source>
</evidence>
<keyword evidence="9" id="KW-0645">Protease</keyword>
<comment type="subcellular location">
    <subcellularLocation>
        <location evidence="1">Cytoplasm</location>
    </subcellularLocation>
</comment>
<evidence type="ECO:0000256" key="1">
    <source>
        <dbReference type="ARBA" id="ARBA00004496"/>
    </source>
</evidence>
<evidence type="ECO:0000256" key="2">
    <source>
        <dbReference type="ARBA" id="ARBA00010493"/>
    </source>
</evidence>
<dbReference type="Proteomes" id="UP000002383">
    <property type="component" value="Chromosome"/>
</dbReference>
<organism evidence="9 10">
    <name type="scientific">Thioalkalivibrio sulfidiphilus (strain HL-EbGR7)</name>
    <dbReference type="NCBI Taxonomy" id="396588"/>
    <lineage>
        <taxon>Bacteria</taxon>
        <taxon>Pseudomonadati</taxon>
        <taxon>Pseudomonadota</taxon>
        <taxon>Gammaproteobacteria</taxon>
        <taxon>Chromatiales</taxon>
        <taxon>Ectothiorhodospiraceae</taxon>
        <taxon>Thioalkalivibrio</taxon>
    </lineage>
</organism>
<keyword evidence="4" id="KW-0963">Cytoplasm</keyword>
<comment type="similarity">
    <text evidence="2">Belongs to the KAE1 / TsaD family. TsaB subfamily.</text>
</comment>
<accession>B8GRE1</accession>
<dbReference type="GO" id="GO:0006508">
    <property type="term" value="P:proteolysis"/>
    <property type="evidence" value="ECO:0007669"/>
    <property type="project" value="UniProtKB-KW"/>
</dbReference>
<dbReference type="FunFam" id="3.30.420.40:FF:000097">
    <property type="entry name" value="tRNA threonylcarbamoyladenosine biosynthesis protein TsaB"/>
    <property type="match status" value="1"/>
</dbReference>
<protein>
    <recommendedName>
        <fullName evidence="3">tRNA threonylcarbamoyladenosine biosynthesis protein TsaB</fullName>
    </recommendedName>
    <alternativeName>
        <fullName evidence="6">t(6)A37 threonylcarbamoyladenosine biosynthesis protein TsaB</fullName>
    </alternativeName>
</protein>
<dbReference type="Gene3D" id="3.30.420.40">
    <property type="match status" value="2"/>
</dbReference>
<dbReference type="KEGG" id="tgr:Tgr7_1410"/>
<sequence length="266" mass="27309">MKLLSIETATEACSAALWLDGALTTRFEMAPREHTRLILPMMDALLAEASVRLADLDALAFGRGPGAFTGVRIAAAVIQGAAFGADLPVVPVSTLAALAQQGLDAGATRVLAALDARMGEVYWAAFETDAEGLAVSVGPEQVLAPDAVPVPEGQGWRGVGSGWGAYEQALRARLGACVGDIDPAPYPAAAEVARLAVRDFAAGLAVPAEQALPGLPAGQGSREAETAVIECAHVCCAESAETQRTPRSLARNTPISQASPGCPCWP</sequence>
<dbReference type="RefSeq" id="WP_012637978.1">
    <property type="nucleotide sequence ID" value="NC_011901.1"/>
</dbReference>
<proteinExistence type="inferred from homology"/>
<evidence type="ECO:0000256" key="4">
    <source>
        <dbReference type="ARBA" id="ARBA00022490"/>
    </source>
</evidence>
<dbReference type="EMBL" id="CP001339">
    <property type="protein sequence ID" value="ACL72495.1"/>
    <property type="molecule type" value="Genomic_DNA"/>
</dbReference>
<dbReference type="InterPro" id="IPR000905">
    <property type="entry name" value="Gcp-like_dom"/>
</dbReference>
<dbReference type="eggNOG" id="COG1214">
    <property type="taxonomic scope" value="Bacteria"/>
</dbReference>
<evidence type="ECO:0000256" key="6">
    <source>
        <dbReference type="ARBA" id="ARBA00032446"/>
    </source>
</evidence>
<gene>
    <name evidence="9" type="ordered locus">Tgr7_1410</name>
</gene>
<evidence type="ECO:0000259" key="8">
    <source>
        <dbReference type="Pfam" id="PF00814"/>
    </source>
</evidence>
<evidence type="ECO:0000256" key="5">
    <source>
        <dbReference type="ARBA" id="ARBA00022694"/>
    </source>
</evidence>
<evidence type="ECO:0000313" key="9">
    <source>
        <dbReference type="EMBL" id="ACL72495.1"/>
    </source>
</evidence>
<keyword evidence="10" id="KW-1185">Reference proteome</keyword>
<dbReference type="CDD" id="cd24032">
    <property type="entry name" value="ASKHA_NBD_TsaB"/>
    <property type="match status" value="1"/>
</dbReference>
<feature type="domain" description="Gcp-like" evidence="8">
    <location>
        <begin position="28"/>
        <end position="139"/>
    </location>
</feature>
<dbReference type="SUPFAM" id="SSF53067">
    <property type="entry name" value="Actin-like ATPase domain"/>
    <property type="match status" value="2"/>
</dbReference>
<dbReference type="InterPro" id="IPR022496">
    <property type="entry name" value="T6A_TsaB"/>
</dbReference>
<dbReference type="PANTHER" id="PTHR11735:SF11">
    <property type="entry name" value="TRNA THREONYLCARBAMOYLADENOSINE BIOSYNTHESIS PROTEIN TSAB"/>
    <property type="match status" value="1"/>
</dbReference>
<dbReference type="NCBIfam" id="TIGR03725">
    <property type="entry name" value="T6A_YeaZ"/>
    <property type="match status" value="1"/>
</dbReference>
<dbReference type="GO" id="GO:0008233">
    <property type="term" value="F:peptidase activity"/>
    <property type="evidence" value="ECO:0007669"/>
    <property type="project" value="UniProtKB-KW"/>
</dbReference>
<dbReference type="Pfam" id="PF00814">
    <property type="entry name" value="TsaD"/>
    <property type="match status" value="1"/>
</dbReference>
<dbReference type="PANTHER" id="PTHR11735">
    <property type="entry name" value="TRNA N6-ADENOSINE THREONYLCARBAMOYLTRANSFERASE"/>
    <property type="match status" value="1"/>
</dbReference>
<reference evidence="9 10" key="1">
    <citation type="journal article" date="2011" name="Stand. Genomic Sci.">
        <title>Complete genome sequence of 'Thioalkalivibrio sulfidophilus' HL-EbGr7.</title>
        <authorList>
            <person name="Muyzer G."/>
            <person name="Sorokin D.Y."/>
            <person name="Mavromatis K."/>
            <person name="Lapidus A."/>
            <person name="Clum A."/>
            <person name="Ivanova N."/>
            <person name="Pati A."/>
            <person name="d'Haeseleer P."/>
            <person name="Woyke T."/>
            <person name="Kyrpides N.C."/>
        </authorList>
    </citation>
    <scope>NUCLEOTIDE SEQUENCE [LARGE SCALE GENOMIC DNA]</scope>
    <source>
        <strain evidence="9 10">HL-EbGR7</strain>
    </source>
</reference>
<feature type="region of interest" description="Disordered" evidence="7">
    <location>
        <begin position="246"/>
        <end position="266"/>
    </location>
</feature>
<dbReference type="AlphaFoldDB" id="B8GRE1"/>
<keyword evidence="5" id="KW-0819">tRNA processing</keyword>
<feature type="compositionally biased region" description="Polar residues" evidence="7">
    <location>
        <begin position="246"/>
        <end position="259"/>
    </location>
</feature>
<keyword evidence="9" id="KW-0378">Hydrolase</keyword>
<dbReference type="GO" id="GO:0002949">
    <property type="term" value="P:tRNA threonylcarbamoyladenosine modification"/>
    <property type="evidence" value="ECO:0007669"/>
    <property type="project" value="InterPro"/>
</dbReference>
<evidence type="ECO:0000256" key="3">
    <source>
        <dbReference type="ARBA" id="ARBA00019012"/>
    </source>
</evidence>
<dbReference type="GO" id="GO:0005829">
    <property type="term" value="C:cytosol"/>
    <property type="evidence" value="ECO:0007669"/>
    <property type="project" value="TreeGrafter"/>
</dbReference>
<dbReference type="STRING" id="396588.Tgr7_1410"/>
<dbReference type="InterPro" id="IPR043129">
    <property type="entry name" value="ATPase_NBD"/>
</dbReference>
<evidence type="ECO:0000313" key="10">
    <source>
        <dbReference type="Proteomes" id="UP000002383"/>
    </source>
</evidence>